<feature type="transmembrane region" description="Helical" evidence="8">
    <location>
        <begin position="20"/>
        <end position="40"/>
    </location>
</feature>
<dbReference type="Proteomes" id="UP000766336">
    <property type="component" value="Unassembled WGS sequence"/>
</dbReference>
<name>A0ABS5QBS1_9PROT</name>
<evidence type="ECO:0000256" key="2">
    <source>
        <dbReference type="ARBA" id="ARBA00006236"/>
    </source>
</evidence>
<sequence length="401" mass="42004">MRDVVQEPPEATSRLSVPLWMLALFTFSGTLAMHIFVPALPRAAEDLGASIGTMQMTISLYIYGLAFGQLIYGPASDRFGRRPVLMVGLVIYAISGFAAAFATGPGALIAARLFQALGGCAGLVLGRTIVRDTSAPTDTARRLAVMNLMITVGPAIAPLLGTLMTETTGWRSILMALGVFGLVNLVLAWRSLPETRPADSGDGSSFLRHCVQLIRSPAFLGYAIGGGCATTAVFAFIAAAPFIFTHQFHRPPHETGFYLALLVFGMWLGSALVSRMLGRVSMVKLMVRGNLASAISTLILLGATLTGNLSVVLVMTCMFAFAIGLGFASPTAMAQALSVNPQVIGSASGLYGAIQMGVGATCAALAGLGSNPMFSAALVLAAAGIVSQACFWMALRWQRRS</sequence>
<evidence type="ECO:0000256" key="8">
    <source>
        <dbReference type="RuleBase" id="RU365088"/>
    </source>
</evidence>
<evidence type="ECO:0000256" key="3">
    <source>
        <dbReference type="ARBA" id="ARBA00022448"/>
    </source>
</evidence>
<dbReference type="InterPro" id="IPR020846">
    <property type="entry name" value="MFS_dom"/>
</dbReference>
<keyword evidence="3 8" id="KW-0813">Transport</keyword>
<accession>A0ABS5QBS1</accession>
<comment type="subcellular location">
    <subcellularLocation>
        <location evidence="8">Cell inner membrane</location>
        <topology evidence="8">Multi-pass membrane protein</topology>
    </subcellularLocation>
    <subcellularLocation>
        <location evidence="1">Cell membrane</location>
        <topology evidence="1">Multi-pass membrane protein</topology>
    </subcellularLocation>
</comment>
<dbReference type="InterPro" id="IPR011701">
    <property type="entry name" value="MFS"/>
</dbReference>
<feature type="transmembrane region" description="Helical" evidence="8">
    <location>
        <begin position="109"/>
        <end position="130"/>
    </location>
</feature>
<dbReference type="EMBL" id="JAHCDA010000002">
    <property type="protein sequence ID" value="MBS7811141.1"/>
    <property type="molecule type" value="Genomic_DNA"/>
</dbReference>
<evidence type="ECO:0000256" key="1">
    <source>
        <dbReference type="ARBA" id="ARBA00004651"/>
    </source>
</evidence>
<dbReference type="RefSeq" id="WP_213669830.1">
    <property type="nucleotide sequence ID" value="NZ_JAHCDA010000002.1"/>
</dbReference>
<dbReference type="PRINTS" id="PR01036">
    <property type="entry name" value="TCRTETB"/>
</dbReference>
<dbReference type="InterPro" id="IPR036259">
    <property type="entry name" value="MFS_trans_sf"/>
</dbReference>
<keyword evidence="5 8" id="KW-0812">Transmembrane</keyword>
<feature type="transmembrane region" description="Helical" evidence="8">
    <location>
        <begin position="349"/>
        <end position="368"/>
    </location>
</feature>
<evidence type="ECO:0000259" key="9">
    <source>
        <dbReference type="PROSITE" id="PS50850"/>
    </source>
</evidence>
<keyword evidence="4" id="KW-1003">Cell membrane</keyword>
<feature type="transmembrane region" description="Helical" evidence="8">
    <location>
        <begin position="256"/>
        <end position="273"/>
    </location>
</feature>
<proteinExistence type="inferred from homology"/>
<feature type="transmembrane region" description="Helical" evidence="8">
    <location>
        <begin position="84"/>
        <end position="103"/>
    </location>
</feature>
<feature type="transmembrane region" description="Helical" evidence="8">
    <location>
        <begin position="285"/>
        <end position="303"/>
    </location>
</feature>
<dbReference type="PANTHER" id="PTHR43124">
    <property type="entry name" value="PURINE EFFLUX PUMP PBUE"/>
    <property type="match status" value="1"/>
</dbReference>
<dbReference type="CDD" id="cd17320">
    <property type="entry name" value="MFS_MdfA_MDR_like"/>
    <property type="match status" value="1"/>
</dbReference>
<feature type="transmembrane region" description="Helical" evidence="8">
    <location>
        <begin position="170"/>
        <end position="189"/>
    </location>
</feature>
<feature type="transmembrane region" description="Helical" evidence="8">
    <location>
        <begin position="219"/>
        <end position="244"/>
    </location>
</feature>
<comment type="caution">
    <text evidence="10">The sequence shown here is derived from an EMBL/GenBank/DDBJ whole genome shotgun (WGS) entry which is preliminary data.</text>
</comment>
<evidence type="ECO:0000256" key="7">
    <source>
        <dbReference type="ARBA" id="ARBA00023136"/>
    </source>
</evidence>
<dbReference type="InterPro" id="IPR050189">
    <property type="entry name" value="MFS_Efflux_Transporters"/>
</dbReference>
<organism evidence="10 11">
    <name type="scientific">Roseococcus pinisoli</name>
    <dbReference type="NCBI Taxonomy" id="2835040"/>
    <lineage>
        <taxon>Bacteria</taxon>
        <taxon>Pseudomonadati</taxon>
        <taxon>Pseudomonadota</taxon>
        <taxon>Alphaproteobacteria</taxon>
        <taxon>Acetobacterales</taxon>
        <taxon>Roseomonadaceae</taxon>
        <taxon>Roseococcus</taxon>
    </lineage>
</organism>
<dbReference type="PANTHER" id="PTHR43124:SF3">
    <property type="entry name" value="CHLORAMPHENICOL EFFLUX PUMP RV0191"/>
    <property type="match status" value="1"/>
</dbReference>
<evidence type="ECO:0000313" key="11">
    <source>
        <dbReference type="Proteomes" id="UP000766336"/>
    </source>
</evidence>
<keyword evidence="7 8" id="KW-0472">Membrane</keyword>
<dbReference type="SUPFAM" id="SSF103473">
    <property type="entry name" value="MFS general substrate transporter"/>
    <property type="match status" value="1"/>
</dbReference>
<evidence type="ECO:0000256" key="4">
    <source>
        <dbReference type="ARBA" id="ARBA00022475"/>
    </source>
</evidence>
<comment type="similarity">
    <text evidence="2 8">Belongs to the major facilitator superfamily. Bcr/CmlA family.</text>
</comment>
<feature type="transmembrane region" description="Helical" evidence="8">
    <location>
        <begin position="374"/>
        <end position="395"/>
    </location>
</feature>
<feature type="transmembrane region" description="Helical" evidence="8">
    <location>
        <begin position="52"/>
        <end position="72"/>
    </location>
</feature>
<feature type="transmembrane region" description="Helical" evidence="8">
    <location>
        <begin position="142"/>
        <end position="164"/>
    </location>
</feature>
<evidence type="ECO:0000256" key="5">
    <source>
        <dbReference type="ARBA" id="ARBA00022692"/>
    </source>
</evidence>
<dbReference type="Pfam" id="PF07690">
    <property type="entry name" value="MFS_1"/>
    <property type="match status" value="1"/>
</dbReference>
<gene>
    <name evidence="10" type="ORF">KHU32_09350</name>
</gene>
<keyword evidence="6 8" id="KW-1133">Transmembrane helix</keyword>
<feature type="domain" description="Major facilitator superfamily (MFS) profile" evidence="9">
    <location>
        <begin position="18"/>
        <end position="399"/>
    </location>
</feature>
<feature type="transmembrane region" description="Helical" evidence="8">
    <location>
        <begin position="309"/>
        <end position="328"/>
    </location>
</feature>
<evidence type="ECO:0000313" key="10">
    <source>
        <dbReference type="EMBL" id="MBS7811141.1"/>
    </source>
</evidence>
<reference evidence="10 11" key="1">
    <citation type="submission" date="2021-05" db="EMBL/GenBank/DDBJ databases">
        <title>Roseococcus sp. XZZS9, whole genome shotgun sequencing project.</title>
        <authorList>
            <person name="Zhao G."/>
            <person name="Shen L."/>
        </authorList>
    </citation>
    <scope>NUCLEOTIDE SEQUENCE [LARGE SCALE GENOMIC DNA]</scope>
    <source>
        <strain evidence="10 11">XZZS9</strain>
    </source>
</reference>
<dbReference type="NCBIfam" id="TIGR00710">
    <property type="entry name" value="efflux_Bcr_CflA"/>
    <property type="match status" value="1"/>
</dbReference>
<dbReference type="PROSITE" id="PS50850">
    <property type="entry name" value="MFS"/>
    <property type="match status" value="1"/>
</dbReference>
<evidence type="ECO:0000256" key="6">
    <source>
        <dbReference type="ARBA" id="ARBA00022989"/>
    </source>
</evidence>
<protein>
    <recommendedName>
        <fullName evidence="8">Bcr/CflA family efflux transporter</fullName>
    </recommendedName>
</protein>
<keyword evidence="8" id="KW-0997">Cell inner membrane</keyword>
<dbReference type="Gene3D" id="1.20.1720.10">
    <property type="entry name" value="Multidrug resistance protein D"/>
    <property type="match status" value="1"/>
</dbReference>
<keyword evidence="11" id="KW-1185">Reference proteome</keyword>
<dbReference type="InterPro" id="IPR004812">
    <property type="entry name" value="Efflux_drug-R_Bcr/CmlA"/>
</dbReference>